<name>A0A4Q7MV05_9BACT</name>
<dbReference type="PROSITE" id="PS51257">
    <property type="entry name" value="PROKAR_LIPOPROTEIN"/>
    <property type="match status" value="1"/>
</dbReference>
<dbReference type="AlphaFoldDB" id="A0A4Q7MV05"/>
<keyword evidence="2" id="KW-1185">Reference proteome</keyword>
<dbReference type="RefSeq" id="WP_130543133.1">
    <property type="nucleotide sequence ID" value="NZ_CP042431.1"/>
</dbReference>
<dbReference type="Proteomes" id="UP000293874">
    <property type="component" value="Unassembled WGS sequence"/>
</dbReference>
<evidence type="ECO:0000313" key="2">
    <source>
        <dbReference type="Proteomes" id="UP000293874"/>
    </source>
</evidence>
<gene>
    <name evidence="1" type="ORF">EV199_4668</name>
</gene>
<dbReference type="OrthoDB" id="680006at2"/>
<protein>
    <submittedName>
        <fullName evidence="1">Uncharacterized protein</fullName>
    </submittedName>
</protein>
<proteinExistence type="predicted"/>
<comment type="caution">
    <text evidence="1">The sequence shown here is derived from an EMBL/GenBank/DDBJ whole genome shotgun (WGS) entry which is preliminary data.</text>
</comment>
<dbReference type="EMBL" id="SGXA01000002">
    <property type="protein sequence ID" value="RZS72745.1"/>
    <property type="molecule type" value="Genomic_DNA"/>
</dbReference>
<reference evidence="1 2" key="1">
    <citation type="submission" date="2019-02" db="EMBL/GenBank/DDBJ databases">
        <title>Genomic Encyclopedia of Type Strains, Phase IV (KMG-IV): sequencing the most valuable type-strain genomes for metagenomic binning, comparative biology and taxonomic classification.</title>
        <authorList>
            <person name="Goeker M."/>
        </authorList>
    </citation>
    <scope>NUCLEOTIDE SEQUENCE [LARGE SCALE GENOMIC DNA]</scope>
    <source>
        <strain evidence="1 2">DSM 18116</strain>
    </source>
</reference>
<accession>A0A4Q7MV05</accession>
<sequence length="316" mass="35215">MMAVNKIQIISSLFFLLVLSVVSCKKEAPLQPGDPDKNYLVVKDNPSDPVDHAIFKFYQETSVPVFYNDTIAREHVGDSAGIPVYFYHKLATNYTLLGRQNGLSYQLIAEKEWVLPVLPLLKAEVLLQVPAGIPVHSILLVKTLQIRGIPGSDNAGFSSIADKPYPALNTFIIPLVNPDTMTEAGRKNYVASILAKMASKKLLLEHLTQIKSNFYGITINSFPGQRIYGERYNVISPGGTIVPQEYGFIPASYSLSLMNRKIMPYAQDDLLTFLEAAFTYDTTAAFDADYTTYPLILQKFRAARTLLKTIGFRFAD</sequence>
<organism evidence="1 2">
    <name type="scientific">Pseudobacter ginsenosidimutans</name>
    <dbReference type="NCBI Taxonomy" id="661488"/>
    <lineage>
        <taxon>Bacteria</taxon>
        <taxon>Pseudomonadati</taxon>
        <taxon>Bacteroidota</taxon>
        <taxon>Chitinophagia</taxon>
        <taxon>Chitinophagales</taxon>
        <taxon>Chitinophagaceae</taxon>
        <taxon>Pseudobacter</taxon>
    </lineage>
</organism>
<evidence type="ECO:0000313" key="1">
    <source>
        <dbReference type="EMBL" id="RZS72745.1"/>
    </source>
</evidence>